<dbReference type="GO" id="GO:0016567">
    <property type="term" value="P:protein ubiquitination"/>
    <property type="evidence" value="ECO:0007669"/>
    <property type="project" value="TreeGrafter"/>
</dbReference>
<feature type="transmembrane region" description="Helical" evidence="5">
    <location>
        <begin position="100"/>
        <end position="123"/>
    </location>
</feature>
<dbReference type="GO" id="GO:0061630">
    <property type="term" value="F:ubiquitin protein ligase activity"/>
    <property type="evidence" value="ECO:0007669"/>
    <property type="project" value="TreeGrafter"/>
</dbReference>
<proteinExistence type="predicted"/>
<reference evidence="7 8" key="1">
    <citation type="submission" date="2015-08" db="EMBL/GenBank/DDBJ databases">
        <title>Next Generation Sequencing and Analysis of the Genome of Puccinia sorghi L Schw, the Causal Agent of Maize Common Rust.</title>
        <authorList>
            <person name="Rochi L."/>
            <person name="Burguener G."/>
            <person name="Darino M."/>
            <person name="Turjanski A."/>
            <person name="Kreff E."/>
            <person name="Dieguez M.J."/>
            <person name="Sacco F."/>
        </authorList>
    </citation>
    <scope>NUCLEOTIDE SEQUENCE [LARGE SCALE GENOMIC DNA]</scope>
    <source>
        <strain evidence="7 8">RO10H11247</strain>
    </source>
</reference>
<evidence type="ECO:0000256" key="3">
    <source>
        <dbReference type="ARBA" id="ARBA00022833"/>
    </source>
</evidence>
<dbReference type="EMBL" id="LAVV01007323">
    <property type="protein sequence ID" value="KNZ56304.1"/>
    <property type="molecule type" value="Genomic_DNA"/>
</dbReference>
<evidence type="ECO:0000256" key="4">
    <source>
        <dbReference type="PROSITE-ProRule" id="PRU00175"/>
    </source>
</evidence>
<dbReference type="Pfam" id="PF13639">
    <property type="entry name" value="zf-RING_2"/>
    <property type="match status" value="1"/>
</dbReference>
<name>A0A0L6V6F8_9BASI</name>
<keyword evidence="8" id="KW-1185">Reference proteome</keyword>
<evidence type="ECO:0000256" key="1">
    <source>
        <dbReference type="ARBA" id="ARBA00022723"/>
    </source>
</evidence>
<feature type="domain" description="RING-type" evidence="6">
    <location>
        <begin position="31"/>
        <end position="82"/>
    </location>
</feature>
<dbReference type="InterPro" id="IPR013083">
    <property type="entry name" value="Znf_RING/FYVE/PHD"/>
</dbReference>
<keyword evidence="1" id="KW-0479">Metal-binding</keyword>
<dbReference type="SUPFAM" id="SSF57850">
    <property type="entry name" value="RING/U-box"/>
    <property type="match status" value="1"/>
</dbReference>
<gene>
    <name evidence="7" type="ORF">VP01_2438g2</name>
</gene>
<dbReference type="PANTHER" id="PTHR45969:SF69">
    <property type="entry name" value="FINGER DOMAIN PROTEIN, PUTATIVE (AFU_ORTHOLOGUE AFUA_3G12190)-RELATED"/>
    <property type="match status" value="1"/>
</dbReference>
<comment type="caution">
    <text evidence="7">The sequence shown here is derived from an EMBL/GenBank/DDBJ whole genome shotgun (WGS) entry which is preliminary data.</text>
</comment>
<dbReference type="PROSITE" id="PS50089">
    <property type="entry name" value="ZF_RING_2"/>
    <property type="match status" value="1"/>
</dbReference>
<dbReference type="PANTHER" id="PTHR45969">
    <property type="entry name" value="RING ZINC FINGER PROTEIN-RELATED"/>
    <property type="match status" value="1"/>
</dbReference>
<dbReference type="Proteomes" id="UP000037035">
    <property type="component" value="Unassembled WGS sequence"/>
</dbReference>
<dbReference type="VEuPathDB" id="FungiDB:VP01_2438g2"/>
<dbReference type="InterPro" id="IPR001841">
    <property type="entry name" value="Znf_RING"/>
</dbReference>
<keyword evidence="5" id="KW-1133">Transmembrane helix</keyword>
<accession>A0A0L6V6F8</accession>
<evidence type="ECO:0000259" key="6">
    <source>
        <dbReference type="PROSITE" id="PS50089"/>
    </source>
</evidence>
<dbReference type="Gene3D" id="3.30.40.10">
    <property type="entry name" value="Zinc/RING finger domain, C3HC4 (zinc finger)"/>
    <property type="match status" value="1"/>
</dbReference>
<dbReference type="AlphaFoldDB" id="A0A0L6V6F8"/>
<keyword evidence="5" id="KW-0472">Membrane</keyword>
<protein>
    <recommendedName>
        <fullName evidence="6">RING-type domain-containing protein</fullName>
    </recommendedName>
</protein>
<evidence type="ECO:0000256" key="2">
    <source>
        <dbReference type="ARBA" id="ARBA00022771"/>
    </source>
</evidence>
<keyword evidence="2 4" id="KW-0863">Zinc-finger</keyword>
<dbReference type="STRING" id="27349.A0A0L6V6F8"/>
<dbReference type="OrthoDB" id="3791828at2759"/>
<organism evidence="7 8">
    <name type="scientific">Puccinia sorghi</name>
    <dbReference type="NCBI Taxonomy" id="27349"/>
    <lineage>
        <taxon>Eukaryota</taxon>
        <taxon>Fungi</taxon>
        <taxon>Dikarya</taxon>
        <taxon>Basidiomycota</taxon>
        <taxon>Pucciniomycotina</taxon>
        <taxon>Pucciniomycetes</taxon>
        <taxon>Pucciniales</taxon>
        <taxon>Pucciniaceae</taxon>
        <taxon>Puccinia</taxon>
    </lineage>
</organism>
<keyword evidence="3" id="KW-0862">Zinc</keyword>
<sequence>MAKWITAPLGRGREQRRMRWKDMVIQVGDTCPICLDAYADQPSLIFPGCNHVFHGRCLHTWLHASPATHSPFRHSLLCPLCRFPAPTTASILYLTQIARYYFFSISSTSFVCVIMFLLNLFLFSIARHR</sequence>
<evidence type="ECO:0000256" key="5">
    <source>
        <dbReference type="SAM" id="Phobius"/>
    </source>
</evidence>
<dbReference type="GO" id="GO:0008270">
    <property type="term" value="F:zinc ion binding"/>
    <property type="evidence" value="ECO:0007669"/>
    <property type="project" value="UniProtKB-KW"/>
</dbReference>
<keyword evidence="5" id="KW-0812">Transmembrane</keyword>
<dbReference type="SMART" id="SM00184">
    <property type="entry name" value="RING"/>
    <property type="match status" value="1"/>
</dbReference>
<evidence type="ECO:0000313" key="8">
    <source>
        <dbReference type="Proteomes" id="UP000037035"/>
    </source>
</evidence>
<evidence type="ECO:0000313" key="7">
    <source>
        <dbReference type="EMBL" id="KNZ56304.1"/>
    </source>
</evidence>